<evidence type="ECO:0000313" key="5">
    <source>
        <dbReference type="Proteomes" id="UP001314681"/>
    </source>
</evidence>
<keyword evidence="1 2" id="KW-0732">Signal</keyword>
<dbReference type="PROSITE" id="PS51109">
    <property type="entry name" value="G5"/>
    <property type="match status" value="1"/>
</dbReference>
<dbReference type="SMART" id="SM01208">
    <property type="entry name" value="G5"/>
    <property type="match status" value="1"/>
</dbReference>
<dbReference type="PANTHER" id="PTHR35788">
    <property type="entry name" value="EXPORTED PROTEIN-RELATED"/>
    <property type="match status" value="1"/>
</dbReference>
<feature type="chain" id="PRO_5047369511" evidence="2">
    <location>
        <begin position="30"/>
        <end position="483"/>
    </location>
</feature>
<dbReference type="Pfam" id="PF12229">
    <property type="entry name" value="PG_binding_4"/>
    <property type="match status" value="1"/>
</dbReference>
<organism evidence="4 5">
    <name type="scientific">Diplocloster modestus</name>
    <dbReference type="NCBI Taxonomy" id="2850322"/>
    <lineage>
        <taxon>Bacteria</taxon>
        <taxon>Bacillati</taxon>
        <taxon>Bacillota</taxon>
        <taxon>Clostridia</taxon>
        <taxon>Lachnospirales</taxon>
        <taxon>Lachnospiraceae</taxon>
        <taxon>Diplocloster</taxon>
    </lineage>
</organism>
<protein>
    <submittedName>
        <fullName evidence="4">VanW family protein</fullName>
    </submittedName>
</protein>
<feature type="domain" description="G5" evidence="3">
    <location>
        <begin position="372"/>
        <end position="451"/>
    </location>
</feature>
<dbReference type="Pfam" id="PF04294">
    <property type="entry name" value="VanW"/>
    <property type="match status" value="1"/>
</dbReference>
<dbReference type="EMBL" id="JAHQCX010000012">
    <property type="protein sequence ID" value="MBU9727596.1"/>
    <property type="molecule type" value="Genomic_DNA"/>
</dbReference>
<proteinExistence type="predicted"/>
<dbReference type="PANTHER" id="PTHR35788:SF1">
    <property type="entry name" value="EXPORTED PROTEIN"/>
    <property type="match status" value="1"/>
</dbReference>
<dbReference type="RefSeq" id="WP_238727065.1">
    <property type="nucleotide sequence ID" value="NZ_JAHQCX010000012.1"/>
</dbReference>
<keyword evidence="5" id="KW-1185">Reference proteome</keyword>
<name>A0ABS6KAR4_9FIRM</name>
<feature type="signal peptide" evidence="2">
    <location>
        <begin position="1"/>
        <end position="29"/>
    </location>
</feature>
<evidence type="ECO:0000259" key="3">
    <source>
        <dbReference type="PROSITE" id="PS51109"/>
    </source>
</evidence>
<dbReference type="InterPro" id="IPR052913">
    <property type="entry name" value="Glycopeptide_resist_protein"/>
</dbReference>
<evidence type="ECO:0000256" key="1">
    <source>
        <dbReference type="ARBA" id="ARBA00022729"/>
    </source>
</evidence>
<dbReference type="InterPro" id="IPR022029">
    <property type="entry name" value="YoaR-like_PG-bd"/>
</dbReference>
<evidence type="ECO:0000313" key="4">
    <source>
        <dbReference type="EMBL" id="MBU9727596.1"/>
    </source>
</evidence>
<sequence length="483" mass="52226">MKIKKLLGAGAFLLAALTCTIGMEKPAYAAGDSGDTINKGVFLGDIDAGGMTKQEAQDAIDDYIAGLDKEEITLRINEEEMTVTAGQLGLKLSNEEILDEALSLGKSGNIVQRYKALKDLEHEQKVYELRVEPDEQSVKTLVEEECTKFNVDAENAGLEKNGSTFNVIPGKTGLKVDVDTSVDLILDYISNEWDHGTGQLELAVEVDEPKGTAEQLGRVKDLLGSFSTSFPNSSSDRVTNVSSGAKHINASVIYPGDEFSVYGAVSPFTEKNGYRMAGAYENGMVVDSLGGGICQVSTTLYNAVIRAELEVTERSPHSMLVDYVQPSMDAAIAGTYKDLKFKNNTDAPIYIEGFTQGKTITFNIYGEEYRSNTRKIEFVSETLETVDPGTKIIGDPALPAGYKKTTQSAHKGCTAQLWKVVYENGTEVSREIFNKSKYQPSPKYITIGLATEDGNLAQQLQDAVTVSDEAYLNAVLGGIGGGE</sequence>
<comment type="caution">
    <text evidence="4">The sequence shown here is derived from an EMBL/GenBank/DDBJ whole genome shotgun (WGS) entry which is preliminary data.</text>
</comment>
<accession>A0ABS6KAR4</accession>
<dbReference type="Proteomes" id="UP001314681">
    <property type="component" value="Unassembled WGS sequence"/>
</dbReference>
<reference evidence="4 5" key="1">
    <citation type="submission" date="2021-06" db="EMBL/GenBank/DDBJ databases">
        <title>Description of novel taxa of the family Lachnospiraceae.</title>
        <authorList>
            <person name="Chaplin A.V."/>
            <person name="Sokolova S.R."/>
            <person name="Pikina A.P."/>
            <person name="Korzhanova M."/>
            <person name="Belova V."/>
            <person name="Korostin D."/>
            <person name="Efimov B.A."/>
        </authorList>
    </citation>
    <scope>NUCLEOTIDE SEQUENCE [LARGE SCALE GENOMIC DNA]</scope>
    <source>
        <strain evidence="4 5">ASD4241</strain>
    </source>
</reference>
<evidence type="ECO:0000256" key="2">
    <source>
        <dbReference type="SAM" id="SignalP"/>
    </source>
</evidence>
<dbReference type="Gene3D" id="2.20.230.10">
    <property type="entry name" value="Resuscitation-promoting factor rpfb"/>
    <property type="match status" value="1"/>
</dbReference>
<dbReference type="Pfam" id="PF07501">
    <property type="entry name" value="G5"/>
    <property type="match status" value="1"/>
</dbReference>
<dbReference type="InterPro" id="IPR007391">
    <property type="entry name" value="Vancomycin_resist_VanW"/>
</dbReference>
<gene>
    <name evidence="4" type="ORF">KTH90_16425</name>
</gene>
<dbReference type="InterPro" id="IPR011098">
    <property type="entry name" value="G5_dom"/>
</dbReference>